<reference evidence="2 3" key="1">
    <citation type="journal article" date="2018" name="PLoS Genet.">
        <title>Population sequencing reveals clonal diversity and ancestral inbreeding in the grapevine cultivar Chardonnay.</title>
        <authorList>
            <person name="Roach M.J."/>
            <person name="Johnson D.L."/>
            <person name="Bohlmann J."/>
            <person name="van Vuuren H.J."/>
            <person name="Jones S.J."/>
            <person name="Pretorius I.S."/>
            <person name="Schmidt S.A."/>
            <person name="Borneman A.R."/>
        </authorList>
    </citation>
    <scope>NUCLEOTIDE SEQUENCE [LARGE SCALE GENOMIC DNA]</scope>
    <source>
        <strain evidence="3">cv. Chardonnay</strain>
        <tissue evidence="2">Leaf</tissue>
    </source>
</reference>
<dbReference type="AlphaFoldDB" id="A0A438GZ97"/>
<evidence type="ECO:0000313" key="2">
    <source>
        <dbReference type="EMBL" id="RVW77616.1"/>
    </source>
</evidence>
<feature type="compositionally biased region" description="Basic and acidic residues" evidence="1">
    <location>
        <begin position="187"/>
        <end position="200"/>
    </location>
</feature>
<name>A0A438GZ97_VITVI</name>
<dbReference type="EMBL" id="QGNW01000310">
    <property type="protein sequence ID" value="RVW77616.1"/>
    <property type="molecule type" value="Genomic_DNA"/>
</dbReference>
<sequence>MRPAMKPKGGVGCRGVQVAFWYGWKLVVEMLGCRGGVKGGRRETGYSCWNVGRMGWEVENGASWKAGSRSMSYVSVISKNKGLAEETIWLQIGEGVVEEERKNLGSTWLESLVRDPFRIEWRQKGCWLEVLGGSGRDFSVWKDGDMRLGVSEEGSCKKAWWARIIVRLNERSLPASLQSCSNGSPELKVRGNDGDGSRASTDVEKIPISVAICWQEGLFGGDNGLRGESGPLEEGSSVLQKAHRVNGLVVEKTWVGSGLRVCPSFIRERHDEAFQAETTRYSFHSFPLVFRRVVEADVSIHPLSVVLTDESAAMTSFGEKMALVVVGETSPKESNFMRQLECGVESAEEWKSSSCSV</sequence>
<evidence type="ECO:0000313" key="3">
    <source>
        <dbReference type="Proteomes" id="UP000288805"/>
    </source>
</evidence>
<protein>
    <submittedName>
        <fullName evidence="2">Uncharacterized protein</fullName>
    </submittedName>
</protein>
<proteinExistence type="predicted"/>
<accession>A0A438GZ97</accession>
<comment type="caution">
    <text evidence="2">The sequence shown here is derived from an EMBL/GenBank/DDBJ whole genome shotgun (WGS) entry which is preliminary data.</text>
</comment>
<feature type="region of interest" description="Disordered" evidence="1">
    <location>
        <begin position="178"/>
        <end position="200"/>
    </location>
</feature>
<gene>
    <name evidence="2" type="ORF">CK203_043006</name>
</gene>
<evidence type="ECO:0000256" key="1">
    <source>
        <dbReference type="SAM" id="MobiDB-lite"/>
    </source>
</evidence>
<organism evidence="2 3">
    <name type="scientific">Vitis vinifera</name>
    <name type="common">Grape</name>
    <dbReference type="NCBI Taxonomy" id="29760"/>
    <lineage>
        <taxon>Eukaryota</taxon>
        <taxon>Viridiplantae</taxon>
        <taxon>Streptophyta</taxon>
        <taxon>Embryophyta</taxon>
        <taxon>Tracheophyta</taxon>
        <taxon>Spermatophyta</taxon>
        <taxon>Magnoliopsida</taxon>
        <taxon>eudicotyledons</taxon>
        <taxon>Gunneridae</taxon>
        <taxon>Pentapetalae</taxon>
        <taxon>rosids</taxon>
        <taxon>Vitales</taxon>
        <taxon>Vitaceae</taxon>
        <taxon>Viteae</taxon>
        <taxon>Vitis</taxon>
    </lineage>
</organism>
<dbReference type="Proteomes" id="UP000288805">
    <property type="component" value="Unassembled WGS sequence"/>
</dbReference>